<dbReference type="AlphaFoldDB" id="A0A2H0TEY4"/>
<dbReference type="SUPFAM" id="SSF53244">
    <property type="entry name" value="MurD-like peptide ligases, peptide-binding domain"/>
    <property type="match status" value="1"/>
</dbReference>
<dbReference type="PANTHER" id="PTHR43445:SF3">
    <property type="entry name" value="UDP-N-ACETYLMURAMATE--L-ALANINE LIGASE"/>
    <property type="match status" value="1"/>
</dbReference>
<dbReference type="InterPro" id="IPR050061">
    <property type="entry name" value="MurCDEF_pg_biosynth"/>
</dbReference>
<name>A0A2H0TEY4_9BACT</name>
<dbReference type="InterPro" id="IPR036615">
    <property type="entry name" value="Mur_ligase_C_dom_sf"/>
</dbReference>
<dbReference type="Gene3D" id="3.90.190.20">
    <property type="entry name" value="Mur ligase, C-terminal domain"/>
    <property type="match status" value="1"/>
</dbReference>
<dbReference type="InterPro" id="IPR004101">
    <property type="entry name" value="Mur_ligase_C"/>
</dbReference>
<dbReference type="Proteomes" id="UP000229383">
    <property type="component" value="Unassembled WGS sequence"/>
</dbReference>
<organism evidence="3 4">
    <name type="scientific">Candidatus Niyogibacteria bacterium CG10_big_fil_rev_8_21_14_0_10_42_19</name>
    <dbReference type="NCBI Taxonomy" id="1974725"/>
    <lineage>
        <taxon>Bacteria</taxon>
        <taxon>Candidatus Niyogiibacteriota</taxon>
    </lineage>
</organism>
<dbReference type="Pfam" id="PF08245">
    <property type="entry name" value="Mur_ligase_M"/>
    <property type="match status" value="1"/>
</dbReference>
<dbReference type="GO" id="GO:0005524">
    <property type="term" value="F:ATP binding"/>
    <property type="evidence" value="ECO:0007669"/>
    <property type="project" value="InterPro"/>
</dbReference>
<dbReference type="InterPro" id="IPR013221">
    <property type="entry name" value="Mur_ligase_cen"/>
</dbReference>
<protein>
    <recommendedName>
        <fullName evidence="5">UDP-N-acetylmuramate--L-alanine ligase</fullName>
    </recommendedName>
</protein>
<evidence type="ECO:0000259" key="2">
    <source>
        <dbReference type="Pfam" id="PF08245"/>
    </source>
</evidence>
<sequence length="317" mass="35538">MFTIAVSGTHGKTTTTAMIGHILKEVGMDPTVIVGSKILGQNSNFLAGKSKYLVAEACEYKRSFLNLHPNILVITNIEADHLDYYKDINDIKSAFSEIAEKVPDSGFIITDKENKNIKDSTAKSKAKVLDYKEIKTDFNLSVFGEHNILNARAALKVAEVLGVSKEKAVKALKSFKGTWRRLEFKGERGGNLFYTDYAHHPTEVRMALNALKEEHSDKEIICIFEPHQQSRTKLLFDDFVDSLKIADRVFIAPIFKARETLDKTISNEILAKAVNKFIPTKAIENILDLSETDFGKNACVVFMGAGDIYKWVDKIIK</sequence>
<dbReference type="EMBL" id="PFCN01000036">
    <property type="protein sequence ID" value="PIR70106.1"/>
    <property type="molecule type" value="Genomic_DNA"/>
</dbReference>
<gene>
    <name evidence="3" type="ORF">COU46_03305</name>
</gene>
<feature type="domain" description="Mur ligase C-terminal" evidence="1">
    <location>
        <begin position="180"/>
        <end position="306"/>
    </location>
</feature>
<evidence type="ECO:0000313" key="3">
    <source>
        <dbReference type="EMBL" id="PIR70106.1"/>
    </source>
</evidence>
<dbReference type="SUPFAM" id="SSF53623">
    <property type="entry name" value="MurD-like peptide ligases, catalytic domain"/>
    <property type="match status" value="1"/>
</dbReference>
<evidence type="ECO:0000313" key="4">
    <source>
        <dbReference type="Proteomes" id="UP000229383"/>
    </source>
</evidence>
<dbReference type="PANTHER" id="PTHR43445">
    <property type="entry name" value="UDP-N-ACETYLMURAMATE--L-ALANINE LIGASE-RELATED"/>
    <property type="match status" value="1"/>
</dbReference>
<dbReference type="GO" id="GO:0016881">
    <property type="term" value="F:acid-amino acid ligase activity"/>
    <property type="evidence" value="ECO:0007669"/>
    <property type="project" value="InterPro"/>
</dbReference>
<evidence type="ECO:0000259" key="1">
    <source>
        <dbReference type="Pfam" id="PF02875"/>
    </source>
</evidence>
<reference evidence="4" key="1">
    <citation type="submission" date="2017-09" db="EMBL/GenBank/DDBJ databases">
        <title>Depth-based differentiation of microbial function through sediment-hosted aquifers and enrichment of novel symbionts in the deep terrestrial subsurface.</title>
        <authorList>
            <person name="Probst A.J."/>
            <person name="Ladd B."/>
            <person name="Jarett J.K."/>
            <person name="Geller-Mcgrath D.E."/>
            <person name="Sieber C.M.K."/>
            <person name="Emerson J.B."/>
            <person name="Anantharaman K."/>
            <person name="Thomas B.C."/>
            <person name="Malmstrom R."/>
            <person name="Stieglmeier M."/>
            <person name="Klingl A."/>
            <person name="Woyke T."/>
            <person name="Ryan C.M."/>
            <person name="Banfield J.F."/>
        </authorList>
    </citation>
    <scope>NUCLEOTIDE SEQUENCE [LARGE SCALE GENOMIC DNA]</scope>
</reference>
<feature type="domain" description="Mur ligase central" evidence="2">
    <location>
        <begin position="6"/>
        <end position="131"/>
    </location>
</feature>
<dbReference type="Gene3D" id="3.40.1190.10">
    <property type="entry name" value="Mur-like, catalytic domain"/>
    <property type="match status" value="1"/>
</dbReference>
<dbReference type="Pfam" id="PF02875">
    <property type="entry name" value="Mur_ligase_C"/>
    <property type="match status" value="1"/>
</dbReference>
<accession>A0A2H0TEY4</accession>
<dbReference type="InterPro" id="IPR036565">
    <property type="entry name" value="Mur-like_cat_sf"/>
</dbReference>
<evidence type="ECO:0008006" key="5">
    <source>
        <dbReference type="Google" id="ProtNLM"/>
    </source>
</evidence>
<comment type="caution">
    <text evidence="3">The sequence shown here is derived from an EMBL/GenBank/DDBJ whole genome shotgun (WGS) entry which is preliminary data.</text>
</comment>
<proteinExistence type="predicted"/>